<protein>
    <submittedName>
        <fullName evidence="1">Uncharacterized protein</fullName>
    </submittedName>
</protein>
<keyword evidence="2" id="KW-1185">Reference proteome</keyword>
<evidence type="ECO:0000313" key="2">
    <source>
        <dbReference type="Proteomes" id="UP001360560"/>
    </source>
</evidence>
<proteinExistence type="predicted"/>
<name>A0AAV5QWX1_9ASCO</name>
<dbReference type="Proteomes" id="UP001360560">
    <property type="component" value="Unassembled WGS sequence"/>
</dbReference>
<dbReference type="GeneID" id="90077050"/>
<gene>
    <name evidence="1" type="ORF">DASC09_064010</name>
</gene>
<comment type="caution">
    <text evidence="1">The sequence shown here is derived from an EMBL/GenBank/DDBJ whole genome shotgun (WGS) entry which is preliminary data.</text>
</comment>
<evidence type="ECO:0000313" key="1">
    <source>
        <dbReference type="EMBL" id="GMM39062.1"/>
    </source>
</evidence>
<reference evidence="1 2" key="1">
    <citation type="journal article" date="2023" name="Elife">
        <title>Identification of key yeast species and microbe-microbe interactions impacting larval growth of Drosophila in the wild.</title>
        <authorList>
            <person name="Mure A."/>
            <person name="Sugiura Y."/>
            <person name="Maeda R."/>
            <person name="Honda K."/>
            <person name="Sakurai N."/>
            <person name="Takahashi Y."/>
            <person name="Watada M."/>
            <person name="Katoh T."/>
            <person name="Gotoh A."/>
            <person name="Gotoh Y."/>
            <person name="Taniguchi I."/>
            <person name="Nakamura K."/>
            <person name="Hayashi T."/>
            <person name="Katayama T."/>
            <person name="Uemura T."/>
            <person name="Hattori Y."/>
        </authorList>
    </citation>
    <scope>NUCLEOTIDE SEQUENCE [LARGE SCALE GENOMIC DNA]</scope>
    <source>
        <strain evidence="1 2">SC-9</strain>
    </source>
</reference>
<organism evidence="1 2">
    <name type="scientific">Saccharomycopsis crataegensis</name>
    <dbReference type="NCBI Taxonomy" id="43959"/>
    <lineage>
        <taxon>Eukaryota</taxon>
        <taxon>Fungi</taxon>
        <taxon>Dikarya</taxon>
        <taxon>Ascomycota</taxon>
        <taxon>Saccharomycotina</taxon>
        <taxon>Saccharomycetes</taxon>
        <taxon>Saccharomycopsidaceae</taxon>
        <taxon>Saccharomycopsis</taxon>
    </lineage>
</organism>
<dbReference type="RefSeq" id="XP_064856057.1">
    <property type="nucleotide sequence ID" value="XM_064999985.1"/>
</dbReference>
<sequence length="111" mass="12837">MLTFFDSRPEAIANNHISYYSPLVIMLISLLKNEKICKHLKQRDFKRELWYRAGKGYGIDSIENDKVFFFLEMSNIEVYHSKETGNVGPFPGGGPDLFQPVAWSYFIHGKS</sequence>
<dbReference type="EMBL" id="BTFZ01000020">
    <property type="protein sequence ID" value="GMM39062.1"/>
    <property type="molecule type" value="Genomic_DNA"/>
</dbReference>
<dbReference type="AlphaFoldDB" id="A0AAV5QWX1"/>
<accession>A0AAV5QWX1</accession>